<dbReference type="Proteomes" id="UP000694407">
    <property type="component" value="Unplaced"/>
</dbReference>
<name>A0A8C5Z776_MARMA</name>
<feature type="signal peptide" evidence="1">
    <location>
        <begin position="1"/>
        <end position="19"/>
    </location>
</feature>
<sequence length="95" mass="10847">MMVLFWQPLKIWWWSLSSTAWVFWASSGDTEDQHATGATWTKWPPYSGPSRISPTLEATLIRSPFLASLQVALVCPHMWCLQCPKNSSMVPPHLM</sequence>
<accession>A0A8C5Z776</accession>
<organism evidence="2 3">
    <name type="scientific">Marmota marmota marmota</name>
    <name type="common">Alpine marmot</name>
    <dbReference type="NCBI Taxonomy" id="9994"/>
    <lineage>
        <taxon>Eukaryota</taxon>
        <taxon>Metazoa</taxon>
        <taxon>Chordata</taxon>
        <taxon>Craniata</taxon>
        <taxon>Vertebrata</taxon>
        <taxon>Euteleostomi</taxon>
        <taxon>Mammalia</taxon>
        <taxon>Eutheria</taxon>
        <taxon>Euarchontoglires</taxon>
        <taxon>Glires</taxon>
        <taxon>Rodentia</taxon>
        <taxon>Sciuromorpha</taxon>
        <taxon>Sciuridae</taxon>
        <taxon>Xerinae</taxon>
        <taxon>Marmotini</taxon>
        <taxon>Marmota</taxon>
    </lineage>
</organism>
<evidence type="ECO:0000256" key="1">
    <source>
        <dbReference type="SAM" id="SignalP"/>
    </source>
</evidence>
<evidence type="ECO:0008006" key="4">
    <source>
        <dbReference type="Google" id="ProtNLM"/>
    </source>
</evidence>
<evidence type="ECO:0000313" key="3">
    <source>
        <dbReference type="Proteomes" id="UP000694407"/>
    </source>
</evidence>
<reference evidence="2" key="2">
    <citation type="submission" date="2025-09" db="UniProtKB">
        <authorList>
            <consortium name="Ensembl"/>
        </authorList>
    </citation>
    <scope>IDENTIFICATION</scope>
</reference>
<reference evidence="2" key="1">
    <citation type="submission" date="2025-08" db="UniProtKB">
        <authorList>
            <consortium name="Ensembl"/>
        </authorList>
    </citation>
    <scope>IDENTIFICATION</scope>
</reference>
<evidence type="ECO:0000313" key="2">
    <source>
        <dbReference type="Ensembl" id="ENSMMMP00000008985.1"/>
    </source>
</evidence>
<dbReference type="AlphaFoldDB" id="A0A8C5Z776"/>
<keyword evidence="1" id="KW-0732">Signal</keyword>
<dbReference type="GeneTree" id="ENSGT00910000146698"/>
<keyword evidence="3" id="KW-1185">Reference proteome</keyword>
<feature type="chain" id="PRO_5034853953" description="Secreted protein" evidence="1">
    <location>
        <begin position="20"/>
        <end position="95"/>
    </location>
</feature>
<proteinExistence type="predicted"/>
<dbReference type="Ensembl" id="ENSMMMT00000010253.1">
    <property type="protein sequence ID" value="ENSMMMP00000008985.1"/>
    <property type="gene ID" value="ENSMMMG00000008047.1"/>
</dbReference>
<protein>
    <recommendedName>
        <fullName evidence="4">Secreted protein</fullName>
    </recommendedName>
</protein>